<dbReference type="GO" id="GO:0015774">
    <property type="term" value="P:polysaccharide transport"/>
    <property type="evidence" value="ECO:0007669"/>
    <property type="project" value="InterPro"/>
</dbReference>
<dbReference type="InterPro" id="IPR007833">
    <property type="entry name" value="Capsule_polysaccharide_synth"/>
</dbReference>
<dbReference type="AlphaFoldDB" id="A0A2G1MDL3"/>
<dbReference type="InterPro" id="IPR043148">
    <property type="entry name" value="TagF_C"/>
</dbReference>
<protein>
    <recommendedName>
        <fullName evidence="3">Capsular biosynthesis protein</fullName>
    </recommendedName>
</protein>
<keyword evidence="2" id="KW-1185">Reference proteome</keyword>
<name>A0A2G1MDL3_9RHOB</name>
<accession>A0A2G1MDL3</accession>
<evidence type="ECO:0008006" key="3">
    <source>
        <dbReference type="Google" id="ProtNLM"/>
    </source>
</evidence>
<evidence type="ECO:0000313" key="2">
    <source>
        <dbReference type="Proteomes" id="UP000221860"/>
    </source>
</evidence>
<dbReference type="Pfam" id="PF05159">
    <property type="entry name" value="Capsule_synth"/>
    <property type="match status" value="1"/>
</dbReference>
<proteinExistence type="predicted"/>
<comment type="caution">
    <text evidence="1">The sequence shown here is derived from an EMBL/GenBank/DDBJ whole genome shotgun (WGS) entry which is preliminary data.</text>
</comment>
<dbReference type="GO" id="GO:0000271">
    <property type="term" value="P:polysaccharide biosynthetic process"/>
    <property type="evidence" value="ECO:0007669"/>
    <property type="project" value="InterPro"/>
</dbReference>
<evidence type="ECO:0000313" key="1">
    <source>
        <dbReference type="EMBL" id="PHP26818.1"/>
    </source>
</evidence>
<dbReference type="EMBL" id="NQWH01000025">
    <property type="protein sequence ID" value="PHP26818.1"/>
    <property type="molecule type" value="Genomic_DNA"/>
</dbReference>
<reference evidence="1 2" key="1">
    <citation type="submission" date="2017-08" db="EMBL/GenBank/DDBJ databases">
        <title>Draft Genome Sequence of Loktanella cinnabarina Strain XM1, Isolated from Coastal Surface Water.</title>
        <authorList>
            <person name="Ma R."/>
            <person name="Wang J."/>
            <person name="Wang Q."/>
            <person name="Ma Z."/>
            <person name="Li J."/>
            <person name="Chen L."/>
        </authorList>
    </citation>
    <scope>NUCLEOTIDE SEQUENCE [LARGE SCALE GENOMIC DNA]</scope>
    <source>
        <strain evidence="1 2">XM1</strain>
    </source>
</reference>
<dbReference type="Gene3D" id="3.40.50.12580">
    <property type="match status" value="1"/>
</dbReference>
<gene>
    <name evidence="1" type="ORF">CJ301_14595</name>
</gene>
<organism evidence="1 2">
    <name type="scientific">Limimaricola cinnabarinus</name>
    <dbReference type="NCBI Taxonomy" id="1125964"/>
    <lineage>
        <taxon>Bacteria</taxon>
        <taxon>Pseudomonadati</taxon>
        <taxon>Pseudomonadota</taxon>
        <taxon>Alphaproteobacteria</taxon>
        <taxon>Rhodobacterales</taxon>
        <taxon>Paracoccaceae</taxon>
        <taxon>Limimaricola</taxon>
    </lineage>
</organism>
<sequence length="350" mass="39761">MPSDRRIVALEVPEAWFRNPQDGTQHRIFYSTLLASLAEMNVLIDPVWLPRGAERAPRGAPPDRFLISFHSYGEAGNVLRCKESYIPPFYTMDRMGYACFSELALFPERFHDKISRQDPDAARSFLTDLGRDLRQANRSKYSQPPKDGVRIDTGYVFVPLQIQNDSVVRGSWLDASAALDRIVSAASGRGLKTVIKRHPHCKSRKVARVLAEFGRNPDVTVSTGSIYDLIPGAEMVIGANSGVLFEALLQDRPVISFAASDFGLAVQQVRSHEELVSAITRPAPPDPVWRQKFLFWYLNQYCVRADDSLRIRRRIQSVQNGPKGSERSRMVRKLDLYAYSLLDRLRKRFF</sequence>
<dbReference type="Proteomes" id="UP000221860">
    <property type="component" value="Unassembled WGS sequence"/>
</dbReference>